<feature type="transmembrane region" description="Helical" evidence="6">
    <location>
        <begin position="93"/>
        <end position="114"/>
    </location>
</feature>
<evidence type="ECO:0000256" key="1">
    <source>
        <dbReference type="ARBA" id="ARBA00004651"/>
    </source>
</evidence>
<reference evidence="7" key="1">
    <citation type="submission" date="2021-02" db="EMBL/GenBank/DDBJ databases">
        <title>Abyssanaerobacter marinus gen.nov., sp., nov, anaerobic bacterium isolated from the Onnuri vent field of Indian Ocean and suggestion of Mogibacteriaceae fam. nov., and proposal of reclassification of ambiguous this family's genus member.</title>
        <authorList>
            <person name="Kim Y.J."/>
            <person name="Yang J.-A."/>
        </authorList>
    </citation>
    <scope>NUCLEOTIDE SEQUENCE</scope>
    <source>
        <strain evidence="7">DSM 2634</strain>
    </source>
</reference>
<dbReference type="Pfam" id="PF03899">
    <property type="entry name" value="ATP-synt_I"/>
    <property type="match status" value="1"/>
</dbReference>
<name>A0A939D7X6_CLOAM</name>
<evidence type="ECO:0000256" key="2">
    <source>
        <dbReference type="ARBA" id="ARBA00022475"/>
    </source>
</evidence>
<evidence type="ECO:0000313" key="7">
    <source>
        <dbReference type="EMBL" id="MBN7773074.1"/>
    </source>
</evidence>
<dbReference type="AlphaFoldDB" id="A0A939D7X6"/>
<dbReference type="Proteomes" id="UP000664545">
    <property type="component" value="Unassembled WGS sequence"/>
</dbReference>
<protein>
    <submittedName>
        <fullName evidence="7">ATP synthase subunit I</fullName>
    </submittedName>
</protein>
<evidence type="ECO:0000313" key="8">
    <source>
        <dbReference type="Proteomes" id="UP000664545"/>
    </source>
</evidence>
<organism evidence="7 8">
    <name type="scientific">Clostridium aminobutyricum</name>
    <dbReference type="NCBI Taxonomy" id="33953"/>
    <lineage>
        <taxon>Bacteria</taxon>
        <taxon>Bacillati</taxon>
        <taxon>Bacillota</taxon>
        <taxon>Clostridia</taxon>
        <taxon>Eubacteriales</taxon>
        <taxon>Clostridiaceae</taxon>
        <taxon>Clostridium</taxon>
    </lineage>
</organism>
<proteinExistence type="predicted"/>
<dbReference type="EMBL" id="JAFJZZ010000002">
    <property type="protein sequence ID" value="MBN7773074.1"/>
    <property type="molecule type" value="Genomic_DNA"/>
</dbReference>
<keyword evidence="3 6" id="KW-0812">Transmembrane</keyword>
<dbReference type="InterPro" id="IPR005598">
    <property type="entry name" value="ATP_synth_I"/>
</dbReference>
<feature type="transmembrane region" description="Helical" evidence="6">
    <location>
        <begin position="37"/>
        <end position="60"/>
    </location>
</feature>
<feature type="transmembrane region" description="Helical" evidence="6">
    <location>
        <begin position="67"/>
        <end position="87"/>
    </location>
</feature>
<gene>
    <name evidence="7" type="ORF">JYB65_06850</name>
</gene>
<keyword evidence="2" id="KW-1003">Cell membrane</keyword>
<comment type="caution">
    <text evidence="7">The sequence shown here is derived from an EMBL/GenBank/DDBJ whole genome shotgun (WGS) entry which is preliminary data.</text>
</comment>
<evidence type="ECO:0000256" key="4">
    <source>
        <dbReference type="ARBA" id="ARBA00022989"/>
    </source>
</evidence>
<dbReference type="RefSeq" id="WP_206581916.1">
    <property type="nucleotide sequence ID" value="NZ_JAFJZZ010000002.1"/>
</dbReference>
<evidence type="ECO:0000256" key="5">
    <source>
        <dbReference type="ARBA" id="ARBA00023136"/>
    </source>
</evidence>
<accession>A0A939D7X6</accession>
<dbReference type="GO" id="GO:0005886">
    <property type="term" value="C:plasma membrane"/>
    <property type="evidence" value="ECO:0007669"/>
    <property type="project" value="UniProtKB-SubCell"/>
</dbReference>
<feature type="transmembrane region" description="Helical" evidence="6">
    <location>
        <begin position="12"/>
        <end position="31"/>
    </location>
</feature>
<sequence length="125" mass="13864">MNKDTKEMLKKVTGYDIVILIAAALISIMNFKEYTAIVIIAIILSLANFLLNAFLANYMLQAKAKKAFYVLGAAGRVMVTVAIAVLLCRNDTMSYLAFLIGYSLHYMAVILYGVTRVMLRKKGSN</sequence>
<comment type="subcellular location">
    <subcellularLocation>
        <location evidence="1">Cell membrane</location>
        <topology evidence="1">Multi-pass membrane protein</topology>
    </subcellularLocation>
</comment>
<evidence type="ECO:0000256" key="3">
    <source>
        <dbReference type="ARBA" id="ARBA00022692"/>
    </source>
</evidence>
<keyword evidence="8" id="KW-1185">Reference proteome</keyword>
<keyword evidence="4 6" id="KW-1133">Transmembrane helix</keyword>
<keyword evidence="5 6" id="KW-0472">Membrane</keyword>
<evidence type="ECO:0000256" key="6">
    <source>
        <dbReference type="SAM" id="Phobius"/>
    </source>
</evidence>